<accession>A0ABR1VXY1</accession>
<evidence type="ECO:0000313" key="2">
    <source>
        <dbReference type="EMBL" id="KAK8076111.1"/>
    </source>
</evidence>
<name>A0ABR1VXY1_9PEZI</name>
<proteinExistence type="predicted"/>
<keyword evidence="3" id="KW-1185">Reference proteome</keyword>
<reference evidence="2 3" key="1">
    <citation type="submission" date="2023-01" db="EMBL/GenBank/DDBJ databases">
        <title>Analysis of 21 Apiospora genomes using comparative genomics revels a genus with tremendous synthesis potential of carbohydrate active enzymes and secondary metabolites.</title>
        <authorList>
            <person name="Sorensen T."/>
        </authorList>
    </citation>
    <scope>NUCLEOTIDE SEQUENCE [LARGE SCALE GENOMIC DNA]</scope>
    <source>
        <strain evidence="2 3">CBS 135458</strain>
    </source>
</reference>
<keyword evidence="1" id="KW-0472">Membrane</keyword>
<dbReference type="Proteomes" id="UP001480595">
    <property type="component" value="Unassembled WGS sequence"/>
</dbReference>
<gene>
    <name evidence="2" type="ORF">PG994_003383</name>
</gene>
<sequence length="402" mass="43371">MRVLANLLGLVFSGVLCKLINYATRICFQKHPLHFDVVWFWIGLCSSRMSMAQPIKYILVLASFLILMAAQSALWVGAMTPVTTSVTRDAMVTTSHDRNSSLLREYPSEIASAGPTLKTSQGLFTYSVGVMLQGGIPTSAASATPIDGTVRRHSKTDYSGFTCIGRSHGVDAAVGLMDESVFEDTMAQAYTYHEVGYDTHPACLYIASTGFPSLPATHGGKYLRRPRDASPTARRADPEYSTYIGHTSDTIVAIGIAHTTAEDDPRRMLAIAAGRSYHHLNATPVPVRVHVGLGDRNITVTSLPEEPPVAAQEATLATVQRAAFAVGQDLYIWAVFGVNQRLFSSRRCCCSRPCARGAWKRLPALDYMDPSNLVAGGAAVVRGSIYGGEGRPDASKGQLLPD</sequence>
<organism evidence="2 3">
    <name type="scientific">Apiospora phragmitis</name>
    <dbReference type="NCBI Taxonomy" id="2905665"/>
    <lineage>
        <taxon>Eukaryota</taxon>
        <taxon>Fungi</taxon>
        <taxon>Dikarya</taxon>
        <taxon>Ascomycota</taxon>
        <taxon>Pezizomycotina</taxon>
        <taxon>Sordariomycetes</taxon>
        <taxon>Xylariomycetidae</taxon>
        <taxon>Amphisphaeriales</taxon>
        <taxon>Apiosporaceae</taxon>
        <taxon>Apiospora</taxon>
    </lineage>
</organism>
<evidence type="ECO:0000313" key="3">
    <source>
        <dbReference type="Proteomes" id="UP001480595"/>
    </source>
</evidence>
<comment type="caution">
    <text evidence="2">The sequence shown here is derived from an EMBL/GenBank/DDBJ whole genome shotgun (WGS) entry which is preliminary data.</text>
</comment>
<dbReference type="RefSeq" id="XP_066719070.1">
    <property type="nucleotide sequence ID" value="XM_066854792.1"/>
</dbReference>
<keyword evidence="1" id="KW-1133">Transmembrane helix</keyword>
<dbReference type="GeneID" id="92087855"/>
<protein>
    <submittedName>
        <fullName evidence="2">Uncharacterized protein</fullName>
    </submittedName>
</protein>
<evidence type="ECO:0000256" key="1">
    <source>
        <dbReference type="SAM" id="Phobius"/>
    </source>
</evidence>
<feature type="transmembrane region" description="Helical" evidence="1">
    <location>
        <begin position="57"/>
        <end position="78"/>
    </location>
</feature>
<keyword evidence="1" id="KW-0812">Transmembrane</keyword>
<dbReference type="EMBL" id="JAQQWL010000004">
    <property type="protein sequence ID" value="KAK8076111.1"/>
    <property type="molecule type" value="Genomic_DNA"/>
</dbReference>